<organism evidence="3 4">
    <name type="scientific">Centaurea solstitialis</name>
    <name type="common">yellow star-thistle</name>
    <dbReference type="NCBI Taxonomy" id="347529"/>
    <lineage>
        <taxon>Eukaryota</taxon>
        <taxon>Viridiplantae</taxon>
        <taxon>Streptophyta</taxon>
        <taxon>Embryophyta</taxon>
        <taxon>Tracheophyta</taxon>
        <taxon>Spermatophyta</taxon>
        <taxon>Magnoliopsida</taxon>
        <taxon>eudicotyledons</taxon>
        <taxon>Gunneridae</taxon>
        <taxon>Pentapetalae</taxon>
        <taxon>asterids</taxon>
        <taxon>campanulids</taxon>
        <taxon>Asterales</taxon>
        <taxon>Asteraceae</taxon>
        <taxon>Carduoideae</taxon>
        <taxon>Cardueae</taxon>
        <taxon>Centaureinae</taxon>
        <taxon>Centaurea</taxon>
    </lineage>
</organism>
<accession>A0AA38TSS2</accession>
<reference evidence="3" key="1">
    <citation type="submission" date="2023-03" db="EMBL/GenBank/DDBJ databases">
        <title>Chromosome-scale reference genome and RAD-based genetic map of yellow starthistle (Centaurea solstitialis) reveal putative structural variation and QTLs associated with invader traits.</title>
        <authorList>
            <person name="Reatini B."/>
            <person name="Cang F.A."/>
            <person name="Jiang Q."/>
            <person name="Mckibben M.T.W."/>
            <person name="Barker M.S."/>
            <person name="Rieseberg L.H."/>
            <person name="Dlugosch K.M."/>
        </authorList>
    </citation>
    <scope>NUCLEOTIDE SEQUENCE</scope>
    <source>
        <strain evidence="3">CAN-66</strain>
        <tissue evidence="3">Leaf</tissue>
    </source>
</reference>
<feature type="region of interest" description="Disordered" evidence="1">
    <location>
        <begin position="71"/>
        <end position="97"/>
    </location>
</feature>
<feature type="compositionally biased region" description="Basic and acidic residues" evidence="1">
    <location>
        <begin position="88"/>
        <end position="97"/>
    </location>
</feature>
<evidence type="ECO:0000256" key="1">
    <source>
        <dbReference type="SAM" id="MobiDB-lite"/>
    </source>
</evidence>
<protein>
    <recommendedName>
        <fullName evidence="5">Glycine-rich protein</fullName>
    </recommendedName>
</protein>
<sequence>MKYKKLVLMRLKLIAVQLSTIMTWMRKPREMKSWVDVFGRLGSILDEFCNDFFGFGSGLVSGNGEFSLNGLPNGDRGNRGEPMGIPDKIPDGDRDGYGDWYGYRFRGRGH</sequence>
<evidence type="ECO:0008006" key="5">
    <source>
        <dbReference type="Google" id="ProtNLM"/>
    </source>
</evidence>
<comment type="caution">
    <text evidence="3">The sequence shown here is derived from an EMBL/GenBank/DDBJ whole genome shotgun (WGS) entry which is preliminary data.</text>
</comment>
<evidence type="ECO:0000313" key="4">
    <source>
        <dbReference type="Proteomes" id="UP001172457"/>
    </source>
</evidence>
<dbReference type="EMBL" id="JARYMX010000002">
    <property type="protein sequence ID" value="KAJ9560320.1"/>
    <property type="molecule type" value="Genomic_DNA"/>
</dbReference>
<keyword evidence="2" id="KW-0732">Signal</keyword>
<gene>
    <name evidence="3" type="ORF">OSB04_005480</name>
</gene>
<keyword evidence="4" id="KW-1185">Reference proteome</keyword>
<dbReference type="AlphaFoldDB" id="A0AA38TSS2"/>
<feature type="chain" id="PRO_5041275927" description="Glycine-rich protein" evidence="2">
    <location>
        <begin position="19"/>
        <end position="110"/>
    </location>
</feature>
<evidence type="ECO:0000256" key="2">
    <source>
        <dbReference type="SAM" id="SignalP"/>
    </source>
</evidence>
<evidence type="ECO:0000313" key="3">
    <source>
        <dbReference type="EMBL" id="KAJ9560320.1"/>
    </source>
</evidence>
<proteinExistence type="predicted"/>
<feature type="signal peptide" evidence="2">
    <location>
        <begin position="1"/>
        <end position="18"/>
    </location>
</feature>
<name>A0AA38TSS2_9ASTR</name>
<dbReference type="Proteomes" id="UP001172457">
    <property type="component" value="Chromosome 2"/>
</dbReference>